<feature type="domain" description="HTH crp-type" evidence="6">
    <location>
        <begin position="138"/>
        <end position="211"/>
    </location>
</feature>
<evidence type="ECO:0000256" key="2">
    <source>
        <dbReference type="ARBA" id="ARBA00023125"/>
    </source>
</evidence>
<protein>
    <submittedName>
        <fullName evidence="7">Helix-turn-helix domain-containing protein</fullName>
    </submittedName>
</protein>
<evidence type="ECO:0000259" key="5">
    <source>
        <dbReference type="PROSITE" id="PS50042"/>
    </source>
</evidence>
<dbReference type="AlphaFoldDB" id="A0A845F240"/>
<dbReference type="Pfam" id="PF13545">
    <property type="entry name" value="HTH_Crp_2"/>
    <property type="match status" value="1"/>
</dbReference>
<proteinExistence type="predicted"/>
<dbReference type="RefSeq" id="WP_160920156.1">
    <property type="nucleotide sequence ID" value="NZ_WMEY01000004.1"/>
</dbReference>
<dbReference type="Gene3D" id="2.60.120.10">
    <property type="entry name" value="Jelly Rolls"/>
    <property type="match status" value="1"/>
</dbReference>
<name>A0A845F240_9BACL</name>
<dbReference type="PANTHER" id="PTHR24567">
    <property type="entry name" value="CRP FAMILY TRANSCRIPTIONAL REGULATORY PROTEIN"/>
    <property type="match status" value="1"/>
</dbReference>
<comment type="caution">
    <text evidence="7">The sequence shown here is derived from an EMBL/GenBank/DDBJ whole genome shotgun (WGS) entry which is preliminary data.</text>
</comment>
<dbReference type="Gene3D" id="1.10.10.10">
    <property type="entry name" value="Winged helix-like DNA-binding domain superfamily/Winged helix DNA-binding domain"/>
    <property type="match status" value="1"/>
</dbReference>
<evidence type="ECO:0000259" key="6">
    <source>
        <dbReference type="PROSITE" id="PS51063"/>
    </source>
</evidence>
<reference evidence="7 8" key="1">
    <citation type="submission" date="2019-11" db="EMBL/GenBank/DDBJ databases">
        <title>Genome sequences of 17 halophilic strains isolated from different environments.</title>
        <authorList>
            <person name="Furrow R.E."/>
        </authorList>
    </citation>
    <scope>NUCLEOTIDE SEQUENCE [LARGE SCALE GENOMIC DNA]</scope>
    <source>
        <strain evidence="7 8">22506_14_FS</strain>
    </source>
</reference>
<dbReference type="InterPro" id="IPR036388">
    <property type="entry name" value="WH-like_DNA-bd_sf"/>
</dbReference>
<dbReference type="InterPro" id="IPR000595">
    <property type="entry name" value="cNMP-bd_dom"/>
</dbReference>
<evidence type="ECO:0000313" key="7">
    <source>
        <dbReference type="EMBL" id="MYL64755.1"/>
    </source>
</evidence>
<organism evidence="7 8">
    <name type="scientific">Guptibacillus hwajinpoensis</name>
    <dbReference type="NCBI Taxonomy" id="208199"/>
    <lineage>
        <taxon>Bacteria</taxon>
        <taxon>Bacillati</taxon>
        <taxon>Bacillota</taxon>
        <taxon>Bacilli</taxon>
        <taxon>Bacillales</taxon>
        <taxon>Guptibacillaceae</taxon>
        <taxon>Guptibacillus</taxon>
    </lineage>
</organism>
<dbReference type="InterPro" id="IPR014710">
    <property type="entry name" value="RmlC-like_jellyroll"/>
</dbReference>
<dbReference type="GO" id="GO:0005829">
    <property type="term" value="C:cytosol"/>
    <property type="evidence" value="ECO:0007669"/>
    <property type="project" value="TreeGrafter"/>
</dbReference>
<dbReference type="SMART" id="SM00100">
    <property type="entry name" value="cNMP"/>
    <property type="match status" value="1"/>
</dbReference>
<dbReference type="PROSITE" id="PS00042">
    <property type="entry name" value="HTH_CRP_1"/>
    <property type="match status" value="1"/>
</dbReference>
<dbReference type="CDD" id="cd00092">
    <property type="entry name" value="HTH_CRP"/>
    <property type="match status" value="1"/>
</dbReference>
<dbReference type="Pfam" id="PF00027">
    <property type="entry name" value="cNMP_binding"/>
    <property type="match status" value="1"/>
</dbReference>
<feature type="domain" description="Cyclic nucleotide-binding" evidence="5">
    <location>
        <begin position="15"/>
        <end position="107"/>
    </location>
</feature>
<dbReference type="GO" id="GO:0003677">
    <property type="term" value="F:DNA binding"/>
    <property type="evidence" value="ECO:0007669"/>
    <property type="project" value="UniProtKB-KW"/>
</dbReference>
<evidence type="ECO:0000256" key="3">
    <source>
        <dbReference type="ARBA" id="ARBA00023159"/>
    </source>
</evidence>
<keyword evidence="3" id="KW-0010">Activator</keyword>
<gene>
    <name evidence="7" type="ORF">GLW07_15455</name>
</gene>
<dbReference type="PRINTS" id="PR00034">
    <property type="entry name" value="HTHCRP"/>
</dbReference>
<evidence type="ECO:0000256" key="1">
    <source>
        <dbReference type="ARBA" id="ARBA00023015"/>
    </source>
</evidence>
<keyword evidence="1" id="KW-0805">Transcription regulation</keyword>
<sequence length="229" mass="25857">MKKDTINSDALKKWIAEEGESISFQKDEPLYMDGMKADRLFLIQSGNVRLNKLTSEGRELTLQICQPGDLIGELALYTGQLNFSANAWAVDKVKATFVKQAHLEETLTTDAILATQFMKFMGENFRKNQSKFRDLLLHGKKGALYSTLIRLSNTYGVKKNDDILIDIPLTNQELGNFCGLTRESVNRILSELKKANIVSVKQGIITIHNLEFLRCAIHCEDCPITICRL</sequence>
<dbReference type="InterPro" id="IPR036390">
    <property type="entry name" value="WH_DNA-bd_sf"/>
</dbReference>
<evidence type="ECO:0000256" key="4">
    <source>
        <dbReference type="ARBA" id="ARBA00023163"/>
    </source>
</evidence>
<dbReference type="PROSITE" id="PS51063">
    <property type="entry name" value="HTH_CRP_2"/>
    <property type="match status" value="1"/>
</dbReference>
<dbReference type="CDD" id="cd00038">
    <property type="entry name" value="CAP_ED"/>
    <property type="match status" value="1"/>
</dbReference>
<keyword evidence="4" id="KW-0804">Transcription</keyword>
<dbReference type="SUPFAM" id="SSF46785">
    <property type="entry name" value="Winged helix' DNA-binding domain"/>
    <property type="match status" value="1"/>
</dbReference>
<dbReference type="GO" id="GO:0003700">
    <property type="term" value="F:DNA-binding transcription factor activity"/>
    <property type="evidence" value="ECO:0007669"/>
    <property type="project" value="InterPro"/>
</dbReference>
<keyword evidence="2" id="KW-0238">DNA-binding</keyword>
<dbReference type="PROSITE" id="PS50042">
    <property type="entry name" value="CNMP_BINDING_3"/>
    <property type="match status" value="1"/>
</dbReference>
<dbReference type="InterPro" id="IPR012318">
    <property type="entry name" value="HTH_CRP"/>
</dbReference>
<dbReference type="SUPFAM" id="SSF51206">
    <property type="entry name" value="cAMP-binding domain-like"/>
    <property type="match status" value="1"/>
</dbReference>
<dbReference type="InterPro" id="IPR050397">
    <property type="entry name" value="Env_Response_Regulators"/>
</dbReference>
<dbReference type="Proteomes" id="UP000447833">
    <property type="component" value="Unassembled WGS sequence"/>
</dbReference>
<dbReference type="InterPro" id="IPR018490">
    <property type="entry name" value="cNMP-bd_dom_sf"/>
</dbReference>
<dbReference type="PANTHER" id="PTHR24567:SF74">
    <property type="entry name" value="HTH-TYPE TRANSCRIPTIONAL REGULATOR ARCR"/>
    <property type="match status" value="1"/>
</dbReference>
<accession>A0A845F240</accession>
<dbReference type="SMART" id="SM00419">
    <property type="entry name" value="HTH_CRP"/>
    <property type="match status" value="1"/>
</dbReference>
<dbReference type="InterPro" id="IPR018335">
    <property type="entry name" value="Tscrpt_reg_HTH_Crp-type_CS"/>
</dbReference>
<dbReference type="EMBL" id="WMEY01000004">
    <property type="protein sequence ID" value="MYL64755.1"/>
    <property type="molecule type" value="Genomic_DNA"/>
</dbReference>
<evidence type="ECO:0000313" key="8">
    <source>
        <dbReference type="Proteomes" id="UP000447833"/>
    </source>
</evidence>